<dbReference type="EMBL" id="JACJKS010000002">
    <property type="protein sequence ID" value="MBM6947525.1"/>
    <property type="molecule type" value="Genomic_DNA"/>
</dbReference>
<evidence type="ECO:0000259" key="1">
    <source>
        <dbReference type="PROSITE" id="PS51782"/>
    </source>
</evidence>
<evidence type="ECO:0000313" key="2">
    <source>
        <dbReference type="EMBL" id="MBM6947525.1"/>
    </source>
</evidence>
<reference evidence="2" key="1">
    <citation type="submission" date="2020-08" db="EMBL/GenBank/DDBJ databases">
        <authorList>
            <person name="Cejkova D."/>
            <person name="Kubasova T."/>
            <person name="Jahodarova E."/>
            <person name="Rychlik I."/>
        </authorList>
    </citation>
    <scope>NUCLEOTIDE SEQUENCE</scope>
    <source>
        <strain evidence="2">An582</strain>
    </source>
</reference>
<gene>
    <name evidence="2" type="ORF">H6A20_02445</name>
</gene>
<reference evidence="2" key="2">
    <citation type="journal article" date="2021" name="Sci. Rep.">
        <title>The distribution of antibiotic resistance genes in chicken gut microbiota commensals.</title>
        <authorList>
            <person name="Juricova H."/>
            <person name="Matiasovicova J."/>
            <person name="Kubasova T."/>
            <person name="Cejkova D."/>
            <person name="Rychlik I."/>
        </authorList>
    </citation>
    <scope>NUCLEOTIDE SEQUENCE</scope>
    <source>
        <strain evidence="2">An582</strain>
    </source>
</reference>
<dbReference type="Pfam" id="PF01476">
    <property type="entry name" value="LysM"/>
    <property type="match status" value="1"/>
</dbReference>
<dbReference type="Gene3D" id="3.10.350.10">
    <property type="entry name" value="LysM domain"/>
    <property type="match status" value="1"/>
</dbReference>
<feature type="domain" description="LysM" evidence="1">
    <location>
        <begin position="24"/>
        <end position="75"/>
    </location>
</feature>
<accession>A0A938XAW3</accession>
<organism evidence="2 3">
    <name type="scientific">Mordavella massiliensis</name>
    <dbReference type="NCBI Taxonomy" id="1871024"/>
    <lineage>
        <taxon>Bacteria</taxon>
        <taxon>Bacillati</taxon>
        <taxon>Bacillota</taxon>
        <taxon>Clostridia</taxon>
        <taxon>Eubacteriales</taxon>
        <taxon>Clostridiaceae</taxon>
        <taxon>Mordavella</taxon>
    </lineage>
</organism>
<dbReference type="InterPro" id="IPR036779">
    <property type="entry name" value="LysM_dom_sf"/>
</dbReference>
<protein>
    <submittedName>
        <fullName evidence="2">LysM peptidoglycan-binding domain-containing protein</fullName>
    </submittedName>
</protein>
<dbReference type="SUPFAM" id="SSF54106">
    <property type="entry name" value="LysM domain"/>
    <property type="match status" value="1"/>
</dbReference>
<comment type="caution">
    <text evidence="2">The sequence shown here is derived from an EMBL/GenBank/DDBJ whole genome shotgun (WGS) entry which is preliminary data.</text>
</comment>
<evidence type="ECO:0000313" key="3">
    <source>
        <dbReference type="Proteomes" id="UP000705508"/>
    </source>
</evidence>
<dbReference type="AlphaFoldDB" id="A0A938XAW3"/>
<dbReference type="CDD" id="cd00118">
    <property type="entry name" value="LysM"/>
    <property type="match status" value="1"/>
</dbReference>
<name>A0A938XAW3_9CLOT</name>
<dbReference type="Proteomes" id="UP000705508">
    <property type="component" value="Unassembled WGS sequence"/>
</dbReference>
<proteinExistence type="predicted"/>
<dbReference type="PROSITE" id="PS51782">
    <property type="entry name" value="LYSM"/>
    <property type="match status" value="1"/>
</dbReference>
<sequence>MIESSQSVQAQDPDTAAGTQKFYKSIEIGSGDTLWDLAESYTEGTDISIQEYVCDLMDINQLENDLIHEGQYLTVVYYR</sequence>
<dbReference type="InterPro" id="IPR018392">
    <property type="entry name" value="LysM"/>
</dbReference>